<keyword evidence="4" id="KW-1185">Reference proteome</keyword>
<dbReference type="Proteomes" id="UP000199645">
    <property type="component" value="Unassembled WGS sequence"/>
</dbReference>
<accession>A0A1I2F8B2</accession>
<evidence type="ECO:0000313" key="4">
    <source>
        <dbReference type="Proteomes" id="UP000199645"/>
    </source>
</evidence>
<reference evidence="3 4" key="1">
    <citation type="submission" date="2016-10" db="EMBL/GenBank/DDBJ databases">
        <authorList>
            <person name="de Groot N.N."/>
        </authorList>
    </citation>
    <scope>NUCLEOTIDE SEQUENCE [LARGE SCALE GENOMIC DNA]</scope>
    <source>
        <strain evidence="3 4">DSM 43019</strain>
    </source>
</reference>
<dbReference type="EMBL" id="FONV01000005">
    <property type="protein sequence ID" value="SFF01047.1"/>
    <property type="molecule type" value="Genomic_DNA"/>
</dbReference>
<feature type="transmembrane region" description="Helical" evidence="2">
    <location>
        <begin position="42"/>
        <end position="63"/>
    </location>
</feature>
<feature type="compositionally biased region" description="Pro residues" evidence="1">
    <location>
        <begin position="22"/>
        <end position="34"/>
    </location>
</feature>
<keyword evidence="2" id="KW-1133">Transmembrane helix</keyword>
<evidence type="ECO:0000313" key="3">
    <source>
        <dbReference type="EMBL" id="SFF01047.1"/>
    </source>
</evidence>
<organism evidence="3 4">
    <name type="scientific">Actinoplanes philippinensis</name>
    <dbReference type="NCBI Taxonomy" id="35752"/>
    <lineage>
        <taxon>Bacteria</taxon>
        <taxon>Bacillati</taxon>
        <taxon>Actinomycetota</taxon>
        <taxon>Actinomycetes</taxon>
        <taxon>Micromonosporales</taxon>
        <taxon>Micromonosporaceae</taxon>
        <taxon>Actinoplanes</taxon>
    </lineage>
</organism>
<name>A0A1I2F8B2_9ACTN</name>
<dbReference type="AlphaFoldDB" id="A0A1I2F8B2"/>
<keyword evidence="2" id="KW-0812">Transmembrane</keyword>
<evidence type="ECO:0000256" key="1">
    <source>
        <dbReference type="SAM" id="MobiDB-lite"/>
    </source>
</evidence>
<protein>
    <submittedName>
        <fullName evidence="3">Uncharacterized protein</fullName>
    </submittedName>
</protein>
<feature type="region of interest" description="Disordered" evidence="1">
    <location>
        <begin position="1"/>
        <end position="36"/>
    </location>
</feature>
<evidence type="ECO:0000256" key="2">
    <source>
        <dbReference type="SAM" id="Phobius"/>
    </source>
</evidence>
<proteinExistence type="predicted"/>
<gene>
    <name evidence="3" type="ORF">SAMN05421541_105167</name>
</gene>
<sequence length="65" mass="6679">MGAVEAGHGGAYPLMAGTNPQPGTPHPAGPPPAPERLRTHRAALLAVLAILAALVVVEALVLWRR</sequence>
<keyword evidence="2" id="KW-0472">Membrane</keyword>